<dbReference type="Proteomes" id="UP000275137">
    <property type="component" value="Unassembled WGS sequence"/>
</dbReference>
<name>A0A3N0V026_9PROT</name>
<dbReference type="RefSeq" id="WP_123237668.1">
    <property type="nucleotide sequence ID" value="NZ_RJVP01000004.1"/>
</dbReference>
<dbReference type="SUPFAM" id="SSF160544">
    <property type="entry name" value="EscU C-terminal domain-like"/>
    <property type="match status" value="1"/>
</dbReference>
<sequence length="93" mass="10383">MTIKKIVGLAYKKEQAKLPSVILKASGLFADKVVQEFHNESQPHKLIKDGKLVDRLFSLPTESEISADLYELVAILLVHVYAVEAKLKGNLHD</sequence>
<evidence type="ECO:0000313" key="1">
    <source>
        <dbReference type="EMBL" id="ROH85894.1"/>
    </source>
</evidence>
<gene>
    <name evidence="1" type="ORF">ED236_09190</name>
</gene>
<dbReference type="EMBL" id="RJVP01000004">
    <property type="protein sequence ID" value="ROH85894.1"/>
    <property type="molecule type" value="Genomic_DNA"/>
</dbReference>
<dbReference type="AlphaFoldDB" id="A0A3N0V026"/>
<protein>
    <recommendedName>
        <fullName evidence="3">Flagellar biosynthesis protein FlhB</fullName>
    </recommendedName>
</protein>
<dbReference type="Gene3D" id="3.40.1690.10">
    <property type="entry name" value="secretion proteins EscU"/>
    <property type="match status" value="1"/>
</dbReference>
<reference evidence="1 2" key="1">
    <citation type="submission" date="2018-10" db="EMBL/GenBank/DDBJ databases">
        <authorList>
            <person name="Chen W.-M."/>
        </authorList>
    </citation>
    <scope>NUCLEOTIDE SEQUENCE [LARGE SCALE GENOMIC DNA]</scope>
    <source>
        <strain evidence="1 2">H-5</strain>
    </source>
</reference>
<evidence type="ECO:0008006" key="3">
    <source>
        <dbReference type="Google" id="ProtNLM"/>
    </source>
</evidence>
<organism evidence="1 2">
    <name type="scientific">Pseudomethylobacillus aquaticus</name>
    <dbReference type="NCBI Taxonomy" id="2676064"/>
    <lineage>
        <taxon>Bacteria</taxon>
        <taxon>Pseudomonadati</taxon>
        <taxon>Pseudomonadota</taxon>
        <taxon>Betaproteobacteria</taxon>
        <taxon>Nitrosomonadales</taxon>
        <taxon>Methylophilaceae</taxon>
        <taxon>Pseudomethylobacillus</taxon>
    </lineage>
</organism>
<evidence type="ECO:0000313" key="2">
    <source>
        <dbReference type="Proteomes" id="UP000275137"/>
    </source>
</evidence>
<comment type="caution">
    <text evidence="1">The sequence shown here is derived from an EMBL/GenBank/DDBJ whole genome shotgun (WGS) entry which is preliminary data.</text>
</comment>
<accession>A0A3N0V026</accession>
<proteinExistence type="predicted"/>
<dbReference type="InterPro" id="IPR029025">
    <property type="entry name" value="T3SS_substrate_exporter_C"/>
</dbReference>
<keyword evidence="2" id="KW-1185">Reference proteome</keyword>